<dbReference type="RefSeq" id="WP_380752841.1">
    <property type="nucleotide sequence ID" value="NZ_JBHSRF010000018.1"/>
</dbReference>
<organism evidence="2 3">
    <name type="scientific">Sphaerisporangium aureirubrum</name>
    <dbReference type="NCBI Taxonomy" id="1544736"/>
    <lineage>
        <taxon>Bacteria</taxon>
        <taxon>Bacillati</taxon>
        <taxon>Actinomycetota</taxon>
        <taxon>Actinomycetes</taxon>
        <taxon>Streptosporangiales</taxon>
        <taxon>Streptosporangiaceae</taxon>
        <taxon>Sphaerisporangium</taxon>
    </lineage>
</organism>
<feature type="compositionally biased region" description="Low complexity" evidence="1">
    <location>
        <begin position="11"/>
        <end position="20"/>
    </location>
</feature>
<feature type="region of interest" description="Disordered" evidence="1">
    <location>
        <begin position="1"/>
        <end position="55"/>
    </location>
</feature>
<name>A0ABW1NGW2_9ACTN</name>
<comment type="caution">
    <text evidence="2">The sequence shown here is derived from an EMBL/GenBank/DDBJ whole genome shotgun (WGS) entry which is preliminary data.</text>
</comment>
<keyword evidence="3" id="KW-1185">Reference proteome</keyword>
<evidence type="ECO:0000313" key="2">
    <source>
        <dbReference type="EMBL" id="MFC6082558.1"/>
    </source>
</evidence>
<protein>
    <submittedName>
        <fullName evidence="2">Uncharacterized protein</fullName>
    </submittedName>
</protein>
<dbReference type="Proteomes" id="UP001596137">
    <property type="component" value="Unassembled WGS sequence"/>
</dbReference>
<proteinExistence type="predicted"/>
<dbReference type="EMBL" id="JBHSRF010000018">
    <property type="protein sequence ID" value="MFC6082558.1"/>
    <property type="molecule type" value="Genomic_DNA"/>
</dbReference>
<reference evidence="3" key="1">
    <citation type="journal article" date="2019" name="Int. J. Syst. Evol. Microbiol.">
        <title>The Global Catalogue of Microorganisms (GCM) 10K type strain sequencing project: providing services to taxonomists for standard genome sequencing and annotation.</title>
        <authorList>
            <consortium name="The Broad Institute Genomics Platform"/>
            <consortium name="The Broad Institute Genome Sequencing Center for Infectious Disease"/>
            <person name="Wu L."/>
            <person name="Ma J."/>
        </authorList>
    </citation>
    <scope>NUCLEOTIDE SEQUENCE [LARGE SCALE GENOMIC DNA]</scope>
    <source>
        <strain evidence="3">JCM 30346</strain>
    </source>
</reference>
<gene>
    <name evidence="2" type="ORF">ACFP1K_15430</name>
</gene>
<evidence type="ECO:0000256" key="1">
    <source>
        <dbReference type="SAM" id="MobiDB-lite"/>
    </source>
</evidence>
<sequence>MTHPPAGPGDGAAPRAGVPADESAQRLVPLRAATSKEVSTSESAPLPAESAPSDQQTFAELYEDRLRDIWRAVHGTTPDAVVGADAEGWLLVRDAVFAAGFLSTLTEAVLRRSMESAAGDEPLDGDADIVELQVASVTENMPEAMLERFMRGPLAATVERLERQGATREQVADIILRPLRRVVGRPGATVLSMHLLGYVQAQRNRTLAYYLTVAIIADMLGESADPESSVASVIAYHCAVRGVWRLVAEDEVRFEGRARRFVSTNTTNLATEMWKLIEAVQLGGEPGEAQHNVVRNLKTIAAVTKEAPAVEDGDATTLLEALGVPASPPQAALAVIRTIGIGVADLWSDDLLDQARLLSTGAVAAATMDEADRMPAAFFNAGVTLLQSPQRESAPVIWARMVLNLLGMRWALAEDDALEAFIAGDGLDCAVNLLGSAVEHRRHVRDRPMPPEVLTVAGLVLGLQAVMPDRPQNRLKLSRISGSGRILEIAPLRFTDPRQLAAAVEAALTTLRVTTGGTWQDDAGALLDTARTVRWTFEDLLDRPTWPLAARLTELVAMRADAGKVFLEVYAEYAQPYDDPYGTGPLVRARMLPTRQWGERCARLLGTVPDSMVGALRSFSI</sequence>
<accession>A0ABW1NGW2</accession>
<evidence type="ECO:0000313" key="3">
    <source>
        <dbReference type="Proteomes" id="UP001596137"/>
    </source>
</evidence>